<dbReference type="HOGENOM" id="CLU_3368494_0_0_1"/>
<evidence type="ECO:0000313" key="1">
    <source>
        <dbReference type="EMBL" id="EWY98844.1"/>
    </source>
</evidence>
<proteinExistence type="predicted"/>
<gene>
    <name evidence="1" type="ORF">FOYG_03137</name>
</gene>
<reference evidence="1 2" key="1">
    <citation type="submission" date="2011-06" db="EMBL/GenBank/DDBJ databases">
        <title>The Genome Sequence of Fusarium oxysporum FOSC 3-a.</title>
        <authorList>
            <consortium name="The Broad Institute Genome Sequencing Platform"/>
            <person name="Ma L.-J."/>
            <person name="Gale L.R."/>
            <person name="Schwartz D.C."/>
            <person name="Zhou S."/>
            <person name="Corby-Kistler H."/>
            <person name="Young S.K."/>
            <person name="Zeng Q."/>
            <person name="Gargeya S."/>
            <person name="Fitzgerald M."/>
            <person name="Haas B."/>
            <person name="Abouelleil A."/>
            <person name="Alvarado L."/>
            <person name="Arachchi H.M."/>
            <person name="Berlin A."/>
            <person name="Brown A."/>
            <person name="Chapman S.B."/>
            <person name="Chen Z."/>
            <person name="Dunbar C."/>
            <person name="Freedman E."/>
            <person name="Gearin G."/>
            <person name="Gellesch M."/>
            <person name="Goldberg J."/>
            <person name="Griggs A."/>
            <person name="Gujja S."/>
            <person name="Heiman D."/>
            <person name="Howarth C."/>
            <person name="Larson L."/>
            <person name="Lui A."/>
            <person name="MacDonald P.J.P."/>
            <person name="Mehta T."/>
            <person name="Montmayeur A."/>
            <person name="Murphy C."/>
            <person name="Neiman D."/>
            <person name="Pearson M."/>
            <person name="Priest M."/>
            <person name="Roberts A."/>
            <person name="Saif S."/>
            <person name="Shea T."/>
            <person name="Shenoy N."/>
            <person name="Sisk P."/>
            <person name="Stolte C."/>
            <person name="Sykes S."/>
            <person name="Wortman J."/>
            <person name="Nusbaum C."/>
            <person name="Birren B."/>
        </authorList>
    </citation>
    <scope>NUCLEOTIDE SEQUENCE [LARGE SCALE GENOMIC DNA]</scope>
    <source>
        <strain evidence="2">FOSC 3-a</strain>
    </source>
</reference>
<protein>
    <submittedName>
        <fullName evidence="1">Uncharacterized protein</fullName>
    </submittedName>
</protein>
<sequence>MKSSHLDLKHDNIKGVKRDTILKISHLLSLMYGIM</sequence>
<organism evidence="1 2">
    <name type="scientific">Fusarium oxysporum NRRL 32931</name>
    <dbReference type="NCBI Taxonomy" id="660029"/>
    <lineage>
        <taxon>Eukaryota</taxon>
        <taxon>Fungi</taxon>
        <taxon>Dikarya</taxon>
        <taxon>Ascomycota</taxon>
        <taxon>Pezizomycotina</taxon>
        <taxon>Sordariomycetes</taxon>
        <taxon>Hypocreomycetidae</taxon>
        <taxon>Hypocreales</taxon>
        <taxon>Nectriaceae</taxon>
        <taxon>Fusarium</taxon>
        <taxon>Fusarium oxysporum species complex</taxon>
    </lineage>
</organism>
<evidence type="ECO:0000313" key="2">
    <source>
        <dbReference type="Proteomes" id="UP000030753"/>
    </source>
</evidence>
<dbReference type="EMBL" id="JH717840">
    <property type="protein sequence ID" value="EWY98844.1"/>
    <property type="molecule type" value="Genomic_DNA"/>
</dbReference>
<dbReference type="AlphaFoldDB" id="W9J1V9"/>
<accession>W9J1V9</accession>
<name>W9J1V9_FUSOX</name>
<dbReference type="Proteomes" id="UP000030753">
    <property type="component" value="Unassembled WGS sequence"/>
</dbReference>